<dbReference type="SUPFAM" id="SSF55486">
    <property type="entry name" value="Metalloproteases ('zincins'), catalytic domain"/>
    <property type="match status" value="1"/>
</dbReference>
<name>A0A284RJI0_ARMOS</name>
<keyword evidence="7" id="KW-0732">Signal</keyword>
<dbReference type="EC" id="3.4.24.-" evidence="7"/>
<evidence type="ECO:0000256" key="6">
    <source>
        <dbReference type="ARBA" id="ARBA00023049"/>
    </source>
</evidence>
<evidence type="ECO:0000256" key="2">
    <source>
        <dbReference type="ARBA" id="ARBA00022670"/>
    </source>
</evidence>
<keyword evidence="9" id="KW-1185">Reference proteome</keyword>
<reference evidence="9" key="1">
    <citation type="journal article" date="2017" name="Nat. Ecol. Evol.">
        <title>Genome expansion and lineage-specific genetic innovations in the forest pathogenic fungi Armillaria.</title>
        <authorList>
            <person name="Sipos G."/>
            <person name="Prasanna A.N."/>
            <person name="Walter M.C."/>
            <person name="O'Connor E."/>
            <person name="Balint B."/>
            <person name="Krizsan K."/>
            <person name="Kiss B."/>
            <person name="Hess J."/>
            <person name="Varga T."/>
            <person name="Slot J."/>
            <person name="Riley R."/>
            <person name="Boka B."/>
            <person name="Rigling D."/>
            <person name="Barry K."/>
            <person name="Lee J."/>
            <person name="Mihaltcheva S."/>
            <person name="LaButti K."/>
            <person name="Lipzen A."/>
            <person name="Waldron R."/>
            <person name="Moloney N.M."/>
            <person name="Sperisen C."/>
            <person name="Kredics L."/>
            <person name="Vagvoelgyi C."/>
            <person name="Patrignani A."/>
            <person name="Fitzpatrick D."/>
            <person name="Nagy I."/>
            <person name="Doyle S."/>
            <person name="Anderson J.B."/>
            <person name="Grigoriev I.V."/>
            <person name="Gueldener U."/>
            <person name="Muensterkoetter M."/>
            <person name="Nagy L.G."/>
        </authorList>
    </citation>
    <scope>NUCLEOTIDE SEQUENCE [LARGE SCALE GENOMIC DNA]</scope>
    <source>
        <strain evidence="9">C18/9</strain>
    </source>
</reference>
<comment type="cofactor">
    <cofactor evidence="1 7">
        <name>Zn(2+)</name>
        <dbReference type="ChEBI" id="CHEBI:29105"/>
    </cofactor>
</comment>
<dbReference type="Pfam" id="PF02128">
    <property type="entry name" value="Peptidase_M36"/>
    <property type="match status" value="1"/>
</dbReference>
<dbReference type="OMA" id="THIVQMR"/>
<keyword evidence="5 7" id="KW-0862">Zinc</keyword>
<evidence type="ECO:0000256" key="1">
    <source>
        <dbReference type="ARBA" id="ARBA00001947"/>
    </source>
</evidence>
<dbReference type="InterPro" id="IPR050371">
    <property type="entry name" value="Fungal_virulence_M36"/>
</dbReference>
<comment type="subcellular location">
    <subcellularLocation>
        <location evidence="7">Secreted</location>
    </subcellularLocation>
</comment>
<gene>
    <name evidence="8" type="ORF">ARMOST_12239</name>
</gene>
<keyword evidence="3 7" id="KW-0479">Metal-binding</keyword>
<keyword evidence="2 7" id="KW-0645">Protease</keyword>
<evidence type="ECO:0000313" key="8">
    <source>
        <dbReference type="EMBL" id="SJL08867.1"/>
    </source>
</evidence>
<evidence type="ECO:0000256" key="3">
    <source>
        <dbReference type="ARBA" id="ARBA00022723"/>
    </source>
</evidence>
<keyword evidence="7" id="KW-0964">Secreted</keyword>
<sequence length="346" mass="37229">MHPFVGAPLSSVLLAILFARFSYAAPWASPAKHATHRVRTVGRDLKIEAYHPKSSFKIYGKGTESPSFKVKGSDLKVSMASFIASELGVDSSAIGYHSGRSEDVMSYWYGKQHHDGIPFANAVANAAFRNGEAVALGSSFVNTSNIVSSSPSVSVDSIIGKVEGSFVATYNGVFSPEYLAQSDGSIALTHIVQMRNEETNAWYEAFVDAHSGEILSVTDFVAQATHTVVPITKASVAEGEETLVNPEDFDSSPEGWVQNGETAGNNVIAYKGTQSATTPESSPDTFDYPYNLTIGPTEGGNLDAIRTNAFYIINKVHDFAYKYGWTEASYNFQRDNFGKGGAHGST</sequence>
<dbReference type="PANTHER" id="PTHR33478:SF1">
    <property type="entry name" value="EXTRACELLULAR METALLOPROTEINASE MEP"/>
    <property type="match status" value="1"/>
</dbReference>
<organism evidence="8 9">
    <name type="scientific">Armillaria ostoyae</name>
    <name type="common">Armillaria root rot fungus</name>
    <dbReference type="NCBI Taxonomy" id="47428"/>
    <lineage>
        <taxon>Eukaryota</taxon>
        <taxon>Fungi</taxon>
        <taxon>Dikarya</taxon>
        <taxon>Basidiomycota</taxon>
        <taxon>Agaricomycotina</taxon>
        <taxon>Agaricomycetes</taxon>
        <taxon>Agaricomycetidae</taxon>
        <taxon>Agaricales</taxon>
        <taxon>Marasmiineae</taxon>
        <taxon>Physalacriaceae</taxon>
        <taxon>Armillaria</taxon>
    </lineage>
</organism>
<keyword evidence="7" id="KW-0865">Zymogen</keyword>
<evidence type="ECO:0000313" key="9">
    <source>
        <dbReference type="Proteomes" id="UP000219338"/>
    </source>
</evidence>
<dbReference type="GO" id="GO:0004222">
    <property type="term" value="F:metalloendopeptidase activity"/>
    <property type="evidence" value="ECO:0007669"/>
    <property type="project" value="InterPro"/>
</dbReference>
<accession>A0A284RJI0</accession>
<dbReference type="AlphaFoldDB" id="A0A284RJI0"/>
<keyword evidence="6 7" id="KW-0482">Metalloprotease</keyword>
<dbReference type="InterPro" id="IPR001842">
    <property type="entry name" value="Peptidase_M36"/>
</dbReference>
<dbReference type="GO" id="GO:0008270">
    <property type="term" value="F:zinc ion binding"/>
    <property type="evidence" value="ECO:0007669"/>
    <property type="project" value="InterPro"/>
</dbReference>
<comment type="similarity">
    <text evidence="7">Belongs to the peptidase M36 family.</text>
</comment>
<evidence type="ECO:0000256" key="5">
    <source>
        <dbReference type="ARBA" id="ARBA00022833"/>
    </source>
</evidence>
<dbReference type="STRING" id="47428.A0A284RJI0"/>
<dbReference type="OrthoDB" id="3227768at2759"/>
<dbReference type="Gene3D" id="3.10.170.10">
    <property type="match status" value="1"/>
</dbReference>
<protein>
    <recommendedName>
        <fullName evidence="7">Extracellular metalloproteinase</fullName>
        <ecNumber evidence="7">3.4.24.-</ecNumber>
    </recommendedName>
    <alternativeName>
        <fullName evidence="7">Fungalysin</fullName>
    </alternativeName>
</protein>
<dbReference type="GO" id="GO:0005615">
    <property type="term" value="C:extracellular space"/>
    <property type="evidence" value="ECO:0007669"/>
    <property type="project" value="InterPro"/>
</dbReference>
<keyword evidence="4 7" id="KW-0378">Hydrolase</keyword>
<feature type="chain" id="PRO_5011831446" description="Extracellular metalloproteinase" evidence="7">
    <location>
        <begin position="25"/>
        <end position="346"/>
    </location>
</feature>
<evidence type="ECO:0000256" key="7">
    <source>
        <dbReference type="RuleBase" id="RU364017"/>
    </source>
</evidence>
<dbReference type="GO" id="GO:0006508">
    <property type="term" value="P:proteolysis"/>
    <property type="evidence" value="ECO:0007669"/>
    <property type="project" value="UniProtKB-KW"/>
</dbReference>
<feature type="signal peptide" evidence="7">
    <location>
        <begin position="1"/>
        <end position="24"/>
    </location>
</feature>
<proteinExistence type="inferred from homology"/>
<dbReference type="EMBL" id="FUEG01000009">
    <property type="protein sequence ID" value="SJL08867.1"/>
    <property type="molecule type" value="Genomic_DNA"/>
</dbReference>
<evidence type="ECO:0000256" key="4">
    <source>
        <dbReference type="ARBA" id="ARBA00022801"/>
    </source>
</evidence>
<dbReference type="PANTHER" id="PTHR33478">
    <property type="entry name" value="EXTRACELLULAR METALLOPROTEINASE MEP"/>
    <property type="match status" value="1"/>
</dbReference>
<dbReference type="Proteomes" id="UP000219338">
    <property type="component" value="Unassembled WGS sequence"/>
</dbReference>